<keyword evidence="5" id="KW-0808">Transferase</keyword>
<reference evidence="13 14" key="1">
    <citation type="submission" date="2020-03" db="EMBL/GenBank/DDBJ databases">
        <title>Leucobacter sp. nov., isolated from beetles.</title>
        <authorList>
            <person name="Hyun D.-W."/>
            <person name="Bae J.-W."/>
        </authorList>
    </citation>
    <scope>NUCLEOTIDE SEQUENCE [LARGE SCALE GENOMIC DNA]</scope>
    <source>
        <strain evidence="13 14">HDW9B</strain>
    </source>
</reference>
<evidence type="ECO:0000259" key="12">
    <source>
        <dbReference type="PROSITE" id="PS50109"/>
    </source>
</evidence>
<dbReference type="GO" id="GO:0005524">
    <property type="term" value="F:ATP binding"/>
    <property type="evidence" value="ECO:0007669"/>
    <property type="project" value="UniProtKB-KW"/>
</dbReference>
<keyword evidence="6" id="KW-0547">Nucleotide-binding</keyword>
<dbReference type="PROSITE" id="PS50109">
    <property type="entry name" value="HIS_KIN"/>
    <property type="match status" value="1"/>
</dbReference>
<evidence type="ECO:0000256" key="8">
    <source>
        <dbReference type="ARBA" id="ARBA00022840"/>
    </source>
</evidence>
<dbReference type="PANTHER" id="PTHR42878">
    <property type="entry name" value="TWO-COMPONENT HISTIDINE KINASE"/>
    <property type="match status" value="1"/>
</dbReference>
<feature type="domain" description="Histidine kinase" evidence="12">
    <location>
        <begin position="97"/>
        <end position="307"/>
    </location>
</feature>
<keyword evidence="11" id="KW-0812">Transmembrane</keyword>
<keyword evidence="7 13" id="KW-0418">Kinase</keyword>
<name>A0A6G8FL77_9MICO</name>
<evidence type="ECO:0000256" key="9">
    <source>
        <dbReference type="ARBA" id="ARBA00023012"/>
    </source>
</evidence>
<dbReference type="GO" id="GO:0000156">
    <property type="term" value="F:phosphorelay response regulator activity"/>
    <property type="evidence" value="ECO:0007669"/>
    <property type="project" value="TreeGrafter"/>
</dbReference>
<dbReference type="Gene3D" id="3.30.565.10">
    <property type="entry name" value="Histidine kinase-like ATPase, C-terminal domain"/>
    <property type="match status" value="1"/>
</dbReference>
<dbReference type="InterPro" id="IPR003661">
    <property type="entry name" value="HisK_dim/P_dom"/>
</dbReference>
<evidence type="ECO:0000256" key="3">
    <source>
        <dbReference type="ARBA" id="ARBA00012438"/>
    </source>
</evidence>
<evidence type="ECO:0000256" key="4">
    <source>
        <dbReference type="ARBA" id="ARBA00022553"/>
    </source>
</evidence>
<comment type="subcellular location">
    <subcellularLocation>
        <location evidence="2">Cell membrane</location>
    </subcellularLocation>
</comment>
<dbReference type="Gene3D" id="1.10.287.130">
    <property type="match status" value="1"/>
</dbReference>
<proteinExistence type="predicted"/>
<evidence type="ECO:0000256" key="7">
    <source>
        <dbReference type="ARBA" id="ARBA00022777"/>
    </source>
</evidence>
<dbReference type="InterPro" id="IPR003594">
    <property type="entry name" value="HATPase_dom"/>
</dbReference>
<dbReference type="Pfam" id="PF02518">
    <property type="entry name" value="HATPase_c"/>
    <property type="match status" value="1"/>
</dbReference>
<dbReference type="AlphaFoldDB" id="A0A6G8FL77"/>
<evidence type="ECO:0000256" key="5">
    <source>
        <dbReference type="ARBA" id="ARBA00022679"/>
    </source>
</evidence>
<dbReference type="Proteomes" id="UP000501387">
    <property type="component" value="Chromosome"/>
</dbReference>
<dbReference type="InterPro" id="IPR050351">
    <property type="entry name" value="BphY/WalK/GraS-like"/>
</dbReference>
<dbReference type="InterPro" id="IPR005467">
    <property type="entry name" value="His_kinase_dom"/>
</dbReference>
<evidence type="ECO:0000313" key="13">
    <source>
        <dbReference type="EMBL" id="QIM17186.1"/>
    </source>
</evidence>
<evidence type="ECO:0000256" key="1">
    <source>
        <dbReference type="ARBA" id="ARBA00000085"/>
    </source>
</evidence>
<dbReference type="KEGG" id="lins:G7067_13435"/>
<feature type="transmembrane region" description="Helical" evidence="11">
    <location>
        <begin position="12"/>
        <end position="35"/>
    </location>
</feature>
<dbReference type="SMART" id="SM00388">
    <property type="entry name" value="HisKA"/>
    <property type="match status" value="1"/>
</dbReference>
<dbReference type="CDD" id="cd00075">
    <property type="entry name" value="HATPase"/>
    <property type="match status" value="1"/>
</dbReference>
<evidence type="ECO:0000313" key="14">
    <source>
        <dbReference type="Proteomes" id="UP000501387"/>
    </source>
</evidence>
<organism evidence="13 14">
    <name type="scientific">Leucobacter insecticola</name>
    <dbReference type="NCBI Taxonomy" id="2714934"/>
    <lineage>
        <taxon>Bacteria</taxon>
        <taxon>Bacillati</taxon>
        <taxon>Actinomycetota</taxon>
        <taxon>Actinomycetes</taxon>
        <taxon>Micrococcales</taxon>
        <taxon>Microbacteriaceae</taxon>
        <taxon>Leucobacter</taxon>
    </lineage>
</organism>
<dbReference type="RefSeq" id="WP_166325376.1">
    <property type="nucleotide sequence ID" value="NZ_CP049934.1"/>
</dbReference>
<dbReference type="InterPro" id="IPR004358">
    <property type="entry name" value="Sig_transdc_His_kin-like_C"/>
</dbReference>
<keyword evidence="4" id="KW-0597">Phosphoprotein</keyword>
<evidence type="ECO:0000256" key="2">
    <source>
        <dbReference type="ARBA" id="ARBA00004236"/>
    </source>
</evidence>
<feature type="transmembrane region" description="Helical" evidence="11">
    <location>
        <begin position="47"/>
        <end position="68"/>
    </location>
</feature>
<evidence type="ECO:0000256" key="6">
    <source>
        <dbReference type="ARBA" id="ARBA00022741"/>
    </source>
</evidence>
<evidence type="ECO:0000256" key="10">
    <source>
        <dbReference type="ARBA" id="ARBA00039401"/>
    </source>
</evidence>
<dbReference type="InterPro" id="IPR036097">
    <property type="entry name" value="HisK_dim/P_sf"/>
</dbReference>
<comment type="catalytic activity">
    <reaction evidence="1">
        <text>ATP + protein L-histidine = ADP + protein N-phospho-L-histidine.</text>
        <dbReference type="EC" id="2.7.13.3"/>
    </reaction>
</comment>
<dbReference type="GO" id="GO:0030295">
    <property type="term" value="F:protein kinase activator activity"/>
    <property type="evidence" value="ECO:0007669"/>
    <property type="project" value="TreeGrafter"/>
</dbReference>
<protein>
    <recommendedName>
        <fullName evidence="10">Sensor-like histidine kinase SenX3</fullName>
        <ecNumber evidence="3">2.7.13.3</ecNumber>
    </recommendedName>
</protein>
<dbReference type="SMART" id="SM00387">
    <property type="entry name" value="HATPase_c"/>
    <property type="match status" value="1"/>
</dbReference>
<dbReference type="PRINTS" id="PR00344">
    <property type="entry name" value="BCTRLSENSOR"/>
</dbReference>
<keyword evidence="9" id="KW-0902">Two-component regulatory system</keyword>
<dbReference type="GO" id="GO:0005886">
    <property type="term" value="C:plasma membrane"/>
    <property type="evidence" value="ECO:0007669"/>
    <property type="project" value="UniProtKB-SubCell"/>
</dbReference>
<dbReference type="Pfam" id="PF00512">
    <property type="entry name" value="HisKA"/>
    <property type="match status" value="1"/>
</dbReference>
<gene>
    <name evidence="13" type="ORF">G7067_13435</name>
</gene>
<keyword evidence="11" id="KW-1133">Transmembrane helix</keyword>
<evidence type="ECO:0000256" key="11">
    <source>
        <dbReference type="SAM" id="Phobius"/>
    </source>
</evidence>
<keyword evidence="14" id="KW-1185">Reference proteome</keyword>
<dbReference type="CDD" id="cd00082">
    <property type="entry name" value="HisKA"/>
    <property type="match status" value="1"/>
</dbReference>
<dbReference type="PANTHER" id="PTHR42878:SF7">
    <property type="entry name" value="SENSOR HISTIDINE KINASE GLRK"/>
    <property type="match status" value="1"/>
</dbReference>
<keyword evidence="11" id="KW-0472">Membrane</keyword>
<dbReference type="SUPFAM" id="SSF55874">
    <property type="entry name" value="ATPase domain of HSP90 chaperone/DNA topoisomerase II/histidine kinase"/>
    <property type="match status" value="1"/>
</dbReference>
<dbReference type="SUPFAM" id="SSF47384">
    <property type="entry name" value="Homodimeric domain of signal transducing histidine kinase"/>
    <property type="match status" value="1"/>
</dbReference>
<sequence>MSRDRATWRPRVLWLTVILAPLLLAAVAALAVALTHTNWVIHTTTPLTTLLLVLGAGLSLLIGGTLAIRRVLTSRHAIGYAAGAAVESEAHRRFIARLDHELKNPVTAIRAALEASVDESPGLRVAAGQADRLAALIGELRSLSALETAELERGPVDTAAVVADEVAAFIEEQQALGESREIDLHLPSAPWPLPRVAGDADLIAVAVRNLLVNAAKYSDPGSRIEIRGTEDAGHVVLEIADTGWGITSEELEHVWDELWRGSEARRVEGTGLGLSLVRLVARRHGGEVSVRSIPGTGTSVRVYLPAL</sequence>
<dbReference type="InterPro" id="IPR036890">
    <property type="entry name" value="HATPase_C_sf"/>
</dbReference>
<keyword evidence="8" id="KW-0067">ATP-binding</keyword>
<dbReference type="EMBL" id="CP049934">
    <property type="protein sequence ID" value="QIM17186.1"/>
    <property type="molecule type" value="Genomic_DNA"/>
</dbReference>
<dbReference type="GO" id="GO:0007234">
    <property type="term" value="P:osmosensory signaling via phosphorelay pathway"/>
    <property type="evidence" value="ECO:0007669"/>
    <property type="project" value="TreeGrafter"/>
</dbReference>
<dbReference type="EC" id="2.7.13.3" evidence="3"/>
<accession>A0A6G8FL77</accession>
<dbReference type="GO" id="GO:0000155">
    <property type="term" value="F:phosphorelay sensor kinase activity"/>
    <property type="evidence" value="ECO:0007669"/>
    <property type="project" value="InterPro"/>
</dbReference>